<dbReference type="InterPro" id="IPR032823">
    <property type="entry name" value="BCA_ABC_TP_C"/>
</dbReference>
<dbReference type="Pfam" id="PF12399">
    <property type="entry name" value="BCA_ABC_TP_C"/>
    <property type="match status" value="1"/>
</dbReference>
<evidence type="ECO:0000313" key="6">
    <source>
        <dbReference type="Proteomes" id="UP000537775"/>
    </source>
</evidence>
<reference evidence="5 6" key="1">
    <citation type="submission" date="2020-08" db="EMBL/GenBank/DDBJ databases">
        <title>Sequencing the genomes of 1000 actinobacteria strains.</title>
        <authorList>
            <person name="Klenk H.-P."/>
        </authorList>
    </citation>
    <scope>NUCLEOTIDE SEQUENCE [LARGE SCALE GENOMIC DNA]</scope>
    <source>
        <strain evidence="5 6">DSM 12511</strain>
    </source>
</reference>
<evidence type="ECO:0000313" key="5">
    <source>
        <dbReference type="EMBL" id="MBB6393044.1"/>
    </source>
</evidence>
<dbReference type="Pfam" id="PF00005">
    <property type="entry name" value="ABC_tran"/>
    <property type="match status" value="1"/>
</dbReference>
<name>A0A7X0FT53_9MICO</name>
<dbReference type="PANTHER" id="PTHR45772:SF1">
    <property type="entry name" value="ABC TRANSPORTER ATP-BINDING PROTEIN"/>
    <property type="match status" value="1"/>
</dbReference>
<evidence type="ECO:0000256" key="3">
    <source>
        <dbReference type="ARBA" id="ARBA00022840"/>
    </source>
</evidence>
<dbReference type="PANTHER" id="PTHR45772">
    <property type="entry name" value="CONSERVED COMPONENT OF ABC TRANSPORTER FOR NATURAL AMINO ACIDS-RELATED"/>
    <property type="match status" value="1"/>
</dbReference>
<keyword evidence="2" id="KW-0547">Nucleotide-binding</keyword>
<dbReference type="PROSITE" id="PS00211">
    <property type="entry name" value="ABC_TRANSPORTER_1"/>
    <property type="match status" value="1"/>
</dbReference>
<proteinExistence type="predicted"/>
<dbReference type="SUPFAM" id="SSF52540">
    <property type="entry name" value="P-loop containing nucleoside triphosphate hydrolases"/>
    <property type="match status" value="1"/>
</dbReference>
<evidence type="ECO:0000256" key="1">
    <source>
        <dbReference type="ARBA" id="ARBA00022448"/>
    </source>
</evidence>
<dbReference type="Proteomes" id="UP000537775">
    <property type="component" value="Unassembled WGS sequence"/>
</dbReference>
<dbReference type="InterPro" id="IPR027417">
    <property type="entry name" value="P-loop_NTPase"/>
</dbReference>
<dbReference type="CDD" id="cd03219">
    <property type="entry name" value="ABC_Mj1267_LivG_branched"/>
    <property type="match status" value="1"/>
</dbReference>
<dbReference type="InterPro" id="IPR003439">
    <property type="entry name" value="ABC_transporter-like_ATP-bd"/>
</dbReference>
<dbReference type="Gene3D" id="3.40.50.300">
    <property type="entry name" value="P-loop containing nucleotide triphosphate hydrolases"/>
    <property type="match status" value="1"/>
</dbReference>
<comment type="caution">
    <text evidence="5">The sequence shown here is derived from an EMBL/GenBank/DDBJ whole genome shotgun (WGS) entry which is preliminary data.</text>
</comment>
<dbReference type="GO" id="GO:0016887">
    <property type="term" value="F:ATP hydrolysis activity"/>
    <property type="evidence" value="ECO:0007669"/>
    <property type="project" value="InterPro"/>
</dbReference>
<dbReference type="RefSeq" id="WP_184752310.1">
    <property type="nucleotide sequence ID" value="NZ_BAAAJR010000001.1"/>
</dbReference>
<protein>
    <submittedName>
        <fullName evidence="5">Branched-chain amino acid transport system ATP-binding protein</fullName>
    </submittedName>
</protein>
<sequence>MSPRTLKVQNVSLSFGGIKALSGLSFTVQPGTIHAVIGPNGAGKSSCFNVISGVYKADVGSVTLGDVELLGMKPHVIAGQGIGRAFQNIALAPHETVLDNLMVARYRLTKAGMLSTGLGLPGARREARIHRDRVLEIADFVGLNDVLTTDAGLLSYGWRKKVELARALATEPEILMLDEPVAGMPSGEKMEIAGLIGAIRDALGISVMLVEHDMPMVMSIADRVTVLDFGRQIADGTPDEVQNDPHVIEAYLGTTTVGEQTSAIATRVVRGKKGKR</sequence>
<dbReference type="FunFam" id="3.40.50.300:FF:000421">
    <property type="entry name" value="Branched-chain amino acid ABC transporter ATP-binding protein"/>
    <property type="match status" value="1"/>
</dbReference>
<dbReference type="InterPro" id="IPR051120">
    <property type="entry name" value="ABC_AA/LPS_Transport"/>
</dbReference>
<organism evidence="5 6">
    <name type="scientific">Microbacterium thalassium</name>
    <dbReference type="NCBI Taxonomy" id="362649"/>
    <lineage>
        <taxon>Bacteria</taxon>
        <taxon>Bacillati</taxon>
        <taxon>Actinomycetota</taxon>
        <taxon>Actinomycetes</taxon>
        <taxon>Micrococcales</taxon>
        <taxon>Microbacteriaceae</taxon>
        <taxon>Microbacterium</taxon>
    </lineage>
</organism>
<keyword evidence="1" id="KW-0813">Transport</keyword>
<dbReference type="GO" id="GO:0005524">
    <property type="term" value="F:ATP binding"/>
    <property type="evidence" value="ECO:0007669"/>
    <property type="project" value="UniProtKB-KW"/>
</dbReference>
<feature type="domain" description="ABC transporter" evidence="4">
    <location>
        <begin position="6"/>
        <end position="254"/>
    </location>
</feature>
<keyword evidence="3 5" id="KW-0067">ATP-binding</keyword>
<dbReference type="GO" id="GO:0005886">
    <property type="term" value="C:plasma membrane"/>
    <property type="evidence" value="ECO:0007669"/>
    <property type="project" value="TreeGrafter"/>
</dbReference>
<dbReference type="AlphaFoldDB" id="A0A7X0FT53"/>
<evidence type="ECO:0000259" key="4">
    <source>
        <dbReference type="PROSITE" id="PS50893"/>
    </source>
</evidence>
<evidence type="ECO:0000256" key="2">
    <source>
        <dbReference type="ARBA" id="ARBA00022741"/>
    </source>
</evidence>
<dbReference type="InterPro" id="IPR017871">
    <property type="entry name" value="ABC_transporter-like_CS"/>
</dbReference>
<dbReference type="PROSITE" id="PS50893">
    <property type="entry name" value="ABC_TRANSPORTER_2"/>
    <property type="match status" value="1"/>
</dbReference>
<keyword evidence="6" id="KW-1185">Reference proteome</keyword>
<dbReference type="EMBL" id="JACHML010000001">
    <property type="protein sequence ID" value="MBB6393044.1"/>
    <property type="molecule type" value="Genomic_DNA"/>
</dbReference>
<gene>
    <name evidence="5" type="ORF">HD594_003357</name>
</gene>
<accession>A0A7X0FT53</accession>